<evidence type="ECO:0000313" key="6">
    <source>
        <dbReference type="Proteomes" id="UP000325780"/>
    </source>
</evidence>
<evidence type="ECO:0000259" key="3">
    <source>
        <dbReference type="PROSITE" id="PS50255"/>
    </source>
</evidence>
<evidence type="ECO:0000259" key="4">
    <source>
        <dbReference type="PROSITE" id="PS51349"/>
    </source>
</evidence>
<proteinExistence type="predicted"/>
<dbReference type="PANTHER" id="PTHR10578:SF104">
    <property type="entry name" value="CYTOCHROME B2, MITOCHONDRIAL-RELATED"/>
    <property type="match status" value="1"/>
</dbReference>
<dbReference type="GO" id="GO:0016491">
    <property type="term" value="F:oxidoreductase activity"/>
    <property type="evidence" value="ECO:0007669"/>
    <property type="project" value="UniProtKB-KW"/>
</dbReference>
<dbReference type="InterPro" id="IPR013785">
    <property type="entry name" value="Aldolase_TIM"/>
</dbReference>
<dbReference type="SUPFAM" id="SSF51395">
    <property type="entry name" value="FMN-linked oxidoreductases"/>
    <property type="match status" value="1"/>
</dbReference>
<dbReference type="InterPro" id="IPR001199">
    <property type="entry name" value="Cyt_B5-like_heme/steroid-bd"/>
</dbReference>
<dbReference type="Gene3D" id="3.10.120.10">
    <property type="entry name" value="Cytochrome b5-like heme/steroid binding domain"/>
    <property type="match status" value="1"/>
</dbReference>
<organism evidence="5 6">
    <name type="scientific">Aspergillus avenaceus</name>
    <dbReference type="NCBI Taxonomy" id="36643"/>
    <lineage>
        <taxon>Eukaryota</taxon>
        <taxon>Fungi</taxon>
        <taxon>Dikarya</taxon>
        <taxon>Ascomycota</taxon>
        <taxon>Pezizomycotina</taxon>
        <taxon>Eurotiomycetes</taxon>
        <taxon>Eurotiomycetidae</taxon>
        <taxon>Eurotiales</taxon>
        <taxon>Aspergillaceae</taxon>
        <taxon>Aspergillus</taxon>
        <taxon>Aspergillus subgen. Circumdati</taxon>
    </lineage>
</organism>
<dbReference type="InterPro" id="IPR037396">
    <property type="entry name" value="FMN_HAD"/>
</dbReference>
<dbReference type="Gene3D" id="3.20.20.70">
    <property type="entry name" value="Aldolase class I"/>
    <property type="match status" value="1"/>
</dbReference>
<comment type="cofactor">
    <cofactor evidence="1">
        <name>FMN</name>
        <dbReference type="ChEBI" id="CHEBI:58210"/>
    </cofactor>
</comment>
<dbReference type="PROSITE" id="PS51349">
    <property type="entry name" value="FMN_HYDROXY_ACID_DH_2"/>
    <property type="match status" value="1"/>
</dbReference>
<reference evidence="5 6" key="1">
    <citation type="submission" date="2019-04" db="EMBL/GenBank/DDBJ databases">
        <title>Friends and foes A comparative genomics study of 23 Aspergillus species from section Flavi.</title>
        <authorList>
            <consortium name="DOE Joint Genome Institute"/>
            <person name="Kjaerbolling I."/>
            <person name="Vesth T."/>
            <person name="Frisvad J.C."/>
            <person name="Nybo J.L."/>
            <person name="Theobald S."/>
            <person name="Kildgaard S."/>
            <person name="Isbrandt T."/>
            <person name="Kuo A."/>
            <person name="Sato A."/>
            <person name="Lyhne E.K."/>
            <person name="Kogle M.E."/>
            <person name="Wiebenga A."/>
            <person name="Kun R.S."/>
            <person name="Lubbers R.J."/>
            <person name="Makela M.R."/>
            <person name="Barry K."/>
            <person name="Chovatia M."/>
            <person name="Clum A."/>
            <person name="Daum C."/>
            <person name="Haridas S."/>
            <person name="He G."/>
            <person name="LaButti K."/>
            <person name="Lipzen A."/>
            <person name="Mondo S."/>
            <person name="Riley R."/>
            <person name="Salamov A."/>
            <person name="Simmons B.A."/>
            <person name="Magnuson J.K."/>
            <person name="Henrissat B."/>
            <person name="Mortensen U.H."/>
            <person name="Larsen T.O."/>
            <person name="Devries R.P."/>
            <person name="Grigoriev I.V."/>
            <person name="Machida M."/>
            <person name="Baker S.E."/>
            <person name="Andersen M.R."/>
        </authorList>
    </citation>
    <scope>NUCLEOTIDE SEQUENCE [LARGE SCALE GENOMIC DNA]</scope>
    <source>
        <strain evidence="5 6">IBT 18842</strain>
    </source>
</reference>
<feature type="domain" description="FMN hydroxy acid dehydrogenase" evidence="4">
    <location>
        <begin position="97"/>
        <end position="453"/>
    </location>
</feature>
<gene>
    <name evidence="5" type="ORF">BDV25DRAFT_42763</name>
</gene>
<evidence type="ECO:0000313" key="5">
    <source>
        <dbReference type="EMBL" id="KAE8153167.1"/>
    </source>
</evidence>
<dbReference type="Proteomes" id="UP000325780">
    <property type="component" value="Unassembled WGS sequence"/>
</dbReference>
<dbReference type="Pfam" id="PF01070">
    <property type="entry name" value="FMN_dh"/>
    <property type="match status" value="1"/>
</dbReference>
<evidence type="ECO:0000256" key="2">
    <source>
        <dbReference type="ARBA" id="ARBA00023002"/>
    </source>
</evidence>
<dbReference type="Pfam" id="PF00173">
    <property type="entry name" value="Cyt-b5"/>
    <property type="match status" value="1"/>
</dbReference>
<name>A0A5N6U3F5_ASPAV</name>
<dbReference type="InterPro" id="IPR036400">
    <property type="entry name" value="Cyt_B5-like_heme/steroid_sf"/>
</dbReference>
<dbReference type="OrthoDB" id="1925334at2759"/>
<dbReference type="InterPro" id="IPR000262">
    <property type="entry name" value="FMN-dep_DH"/>
</dbReference>
<dbReference type="SMART" id="SM01117">
    <property type="entry name" value="Cyt-b5"/>
    <property type="match status" value="1"/>
</dbReference>
<protein>
    <submittedName>
        <fullName evidence="5">FMN-dependent dehydrogenase-domain-containing protein</fullName>
    </submittedName>
</protein>
<dbReference type="PANTHER" id="PTHR10578">
    <property type="entry name" value="S -2-HYDROXY-ACID OXIDASE-RELATED"/>
    <property type="match status" value="1"/>
</dbReference>
<dbReference type="PROSITE" id="PS50255">
    <property type="entry name" value="CYTOCHROME_B5_2"/>
    <property type="match status" value="1"/>
</dbReference>
<sequence>MKKTIPAPEIAEHNTPSDMWIVVHGRVYDVTAFAPEHPGGADIINAHAGRDASHIYNSVHPPSLLSELNAHYLGDLDPATIPAEWTQPAQATSQTSTALEDILNLDDFERAAEHALTPKAWAYVNGAANDNVTRDANRRYFADIWFRPAIMRNVKTVSTRTSLFGCTLDIPVYITPVGAARLVHEEGELVWARAAAASGIVHCISTASSYPLGEILDATPKRAFYQLYINVTRSKTEALVRQAEGSGKVSALVVTADLPVMSKREADERTTFTGNEKAFPQASPGKRSTGVARSNSAFIDSTLNWDDLHWLRGITALPLVLKGVQRAEDARKAAALGFDGIIISNHGGRAADTAAPSILVLREIHKYAPEVFRHTKVLIDGGFRRGSDVVKAVCLGVAAVGIGRPFTYALQYGQDGVEHAVDVLRDEIQTAMQLIGMTDLMRDADPRYLNLAMIDSLLPPDYDSMGGGLKVKL</sequence>
<keyword evidence="6" id="KW-1185">Reference proteome</keyword>
<accession>A0A5N6U3F5</accession>
<feature type="domain" description="Cytochrome b5 heme-binding" evidence="3">
    <location>
        <begin position="2"/>
        <end position="77"/>
    </location>
</feature>
<dbReference type="EMBL" id="ML742043">
    <property type="protein sequence ID" value="KAE8153167.1"/>
    <property type="molecule type" value="Genomic_DNA"/>
</dbReference>
<keyword evidence="2" id="KW-0560">Oxidoreductase</keyword>
<dbReference type="SUPFAM" id="SSF55856">
    <property type="entry name" value="Cytochrome b5-like heme/steroid binding domain"/>
    <property type="match status" value="1"/>
</dbReference>
<evidence type="ECO:0000256" key="1">
    <source>
        <dbReference type="ARBA" id="ARBA00001917"/>
    </source>
</evidence>
<dbReference type="AlphaFoldDB" id="A0A5N6U3F5"/>